<accession>A0AAF0WHE1</accession>
<name>A0AAF0WHE1_DAUCS</name>
<dbReference type="PANTHER" id="PTHR38926:SF13">
    <property type="entry name" value="F-BOX DOMAIN CONTAINING PROTEIN, EXPRESSED"/>
    <property type="match status" value="1"/>
</dbReference>
<reference evidence="2" key="2">
    <citation type="submission" date="2022-03" db="EMBL/GenBank/DDBJ databases">
        <title>Draft title - Genomic analysis of global carrot germplasm unveils the trajectory of domestication and the origin of high carotenoid orange carrot.</title>
        <authorList>
            <person name="Iorizzo M."/>
            <person name="Ellison S."/>
            <person name="Senalik D."/>
            <person name="Macko-Podgorni A."/>
            <person name="Grzebelus D."/>
            <person name="Bostan H."/>
            <person name="Rolling W."/>
            <person name="Curaba J."/>
            <person name="Simon P."/>
        </authorList>
    </citation>
    <scope>NUCLEOTIDE SEQUENCE</scope>
    <source>
        <tissue evidence="2">Leaf</tissue>
    </source>
</reference>
<dbReference type="InterPro" id="IPR032675">
    <property type="entry name" value="LRR_dom_sf"/>
</dbReference>
<sequence>MDRDRRHRKRKRRGARFKTTNAGAVPRSAEMAVDRWLDLPSGPLGQIFSKLNPIDAILVIPLVCKYWGQIFLKQVFRIQENSTDLDLTRLCSTPLYSLFHLSGNENVRAKRLMTVIVGFLHAFASGSENDAHNSTAARPTLITDLDTGAALSIHDRHLVYIAQRCPDLRSLLLPCVKNITRKGISRALQCWSGMEMLMVRGPLNNLPLPVIIEEIGVNCLRHVKISKYALHSFLSRLKKPMLLYLDSCFYTNNEDRGEQACFKIWNIQIGCRIKWRTNICSYKVEELYTSKGLTDLIWKLKN</sequence>
<proteinExistence type="predicted"/>
<feature type="domain" description="F-box" evidence="1">
    <location>
        <begin position="36"/>
        <end position="77"/>
    </location>
</feature>
<dbReference type="InterPro" id="IPR036047">
    <property type="entry name" value="F-box-like_dom_sf"/>
</dbReference>
<organism evidence="2 3">
    <name type="scientific">Daucus carota subsp. sativus</name>
    <name type="common">Carrot</name>
    <dbReference type="NCBI Taxonomy" id="79200"/>
    <lineage>
        <taxon>Eukaryota</taxon>
        <taxon>Viridiplantae</taxon>
        <taxon>Streptophyta</taxon>
        <taxon>Embryophyta</taxon>
        <taxon>Tracheophyta</taxon>
        <taxon>Spermatophyta</taxon>
        <taxon>Magnoliopsida</taxon>
        <taxon>eudicotyledons</taxon>
        <taxon>Gunneridae</taxon>
        <taxon>Pentapetalae</taxon>
        <taxon>asterids</taxon>
        <taxon>campanulids</taxon>
        <taxon>Apiales</taxon>
        <taxon>Apiaceae</taxon>
        <taxon>Apioideae</taxon>
        <taxon>Scandiceae</taxon>
        <taxon>Daucinae</taxon>
        <taxon>Daucus</taxon>
        <taxon>Daucus sect. Daucus</taxon>
    </lineage>
</organism>
<dbReference type="Gene3D" id="3.80.10.10">
    <property type="entry name" value="Ribonuclease Inhibitor"/>
    <property type="match status" value="1"/>
</dbReference>
<dbReference type="PANTHER" id="PTHR38926">
    <property type="entry name" value="F-BOX DOMAIN CONTAINING PROTEIN, EXPRESSED"/>
    <property type="match status" value="1"/>
</dbReference>
<dbReference type="EMBL" id="CP093344">
    <property type="protein sequence ID" value="WOG89960.1"/>
    <property type="molecule type" value="Genomic_DNA"/>
</dbReference>
<dbReference type="InterPro" id="IPR001810">
    <property type="entry name" value="F-box_dom"/>
</dbReference>
<dbReference type="AlphaFoldDB" id="A0AAF0WHE1"/>
<evidence type="ECO:0000313" key="3">
    <source>
        <dbReference type="Proteomes" id="UP000077755"/>
    </source>
</evidence>
<dbReference type="SUPFAM" id="SSF52047">
    <property type="entry name" value="RNI-like"/>
    <property type="match status" value="1"/>
</dbReference>
<evidence type="ECO:0000313" key="2">
    <source>
        <dbReference type="EMBL" id="WOG89960.1"/>
    </source>
</evidence>
<dbReference type="SUPFAM" id="SSF81383">
    <property type="entry name" value="F-box domain"/>
    <property type="match status" value="1"/>
</dbReference>
<dbReference type="Proteomes" id="UP000077755">
    <property type="component" value="Chromosome 2"/>
</dbReference>
<reference evidence="2" key="1">
    <citation type="journal article" date="2016" name="Nat. Genet.">
        <title>A high-quality carrot genome assembly provides new insights into carotenoid accumulation and asterid genome evolution.</title>
        <authorList>
            <person name="Iorizzo M."/>
            <person name="Ellison S."/>
            <person name="Senalik D."/>
            <person name="Zeng P."/>
            <person name="Satapoomin P."/>
            <person name="Huang J."/>
            <person name="Bowman M."/>
            <person name="Iovene M."/>
            <person name="Sanseverino W."/>
            <person name="Cavagnaro P."/>
            <person name="Yildiz M."/>
            <person name="Macko-Podgorni A."/>
            <person name="Moranska E."/>
            <person name="Grzebelus E."/>
            <person name="Grzebelus D."/>
            <person name="Ashrafi H."/>
            <person name="Zheng Z."/>
            <person name="Cheng S."/>
            <person name="Spooner D."/>
            <person name="Van Deynze A."/>
            <person name="Simon P."/>
        </authorList>
    </citation>
    <scope>NUCLEOTIDE SEQUENCE</scope>
    <source>
        <tissue evidence="2">Leaf</tissue>
    </source>
</reference>
<gene>
    <name evidence="2" type="ORF">DCAR_0209201</name>
</gene>
<keyword evidence="3" id="KW-1185">Reference proteome</keyword>
<evidence type="ECO:0000259" key="1">
    <source>
        <dbReference type="Pfam" id="PF00646"/>
    </source>
</evidence>
<dbReference type="Pfam" id="PF00646">
    <property type="entry name" value="F-box"/>
    <property type="match status" value="1"/>
</dbReference>
<protein>
    <recommendedName>
        <fullName evidence="1">F-box domain-containing protein</fullName>
    </recommendedName>
</protein>